<protein>
    <submittedName>
        <fullName evidence="1">Uncharacterized protein</fullName>
    </submittedName>
</protein>
<accession>A0A3L8PS66</accession>
<evidence type="ECO:0000313" key="2">
    <source>
        <dbReference type="Proteomes" id="UP000281474"/>
    </source>
</evidence>
<comment type="caution">
    <text evidence="1">The sequence shown here is derived from an EMBL/GenBank/DDBJ whole genome shotgun (WGS) entry which is preliminary data.</text>
</comment>
<name>A0A3L8PS66_9GAMM</name>
<organism evidence="1 2">
    <name type="scientific">Parashewanella curva</name>
    <dbReference type="NCBI Taxonomy" id="2338552"/>
    <lineage>
        <taxon>Bacteria</taxon>
        <taxon>Pseudomonadati</taxon>
        <taxon>Pseudomonadota</taxon>
        <taxon>Gammaproteobacteria</taxon>
        <taxon>Alteromonadales</taxon>
        <taxon>Shewanellaceae</taxon>
        <taxon>Parashewanella</taxon>
    </lineage>
</organism>
<dbReference type="RefSeq" id="WP_121840448.1">
    <property type="nucleotide sequence ID" value="NZ_ML014835.1"/>
</dbReference>
<dbReference type="OrthoDB" id="9951570at2"/>
<sequence length="308" mass="35855">MSIPPSLQNNGFNHRYTLQEGSQKIKRQPARQRTFYEIPIASPSYDAVIARSILFEMESLLNVSDYNCAIRVLLPDENDWNRLCEFDDFMGNNIKTIDKQRHSTTCKKLFFHDPRLYRWLYATSQKESLDKTEPSMQYRALSLDWSRSYYCANRLEPISENSFNWRKLTPPEDIVVKRVASSKSPTSARIIKRADNVHKVSASTKLKLALAGSVRTSVLMKILKAWCQELSKNPKNRRNLDVVNFNQCLEAFLYETTNEPQNTKAHWLQGQVILKMANKLIEQGIENDLNDFHSFPKTLTRYIHRVCV</sequence>
<gene>
    <name evidence="1" type="ORF">D5018_18360</name>
</gene>
<keyword evidence="2" id="KW-1185">Reference proteome</keyword>
<dbReference type="Proteomes" id="UP000281474">
    <property type="component" value="Unassembled WGS sequence"/>
</dbReference>
<dbReference type="AlphaFoldDB" id="A0A3L8PS66"/>
<evidence type="ECO:0000313" key="1">
    <source>
        <dbReference type="EMBL" id="RLV58241.1"/>
    </source>
</evidence>
<dbReference type="EMBL" id="QZEI01000086">
    <property type="protein sequence ID" value="RLV58241.1"/>
    <property type="molecule type" value="Genomic_DNA"/>
</dbReference>
<reference evidence="1 2" key="1">
    <citation type="submission" date="2018-09" db="EMBL/GenBank/DDBJ databases">
        <title>Phylogeny of the Shewanellaceae, and recommendation for two new genera, Pseudoshewanella and Parashewanella.</title>
        <authorList>
            <person name="Wang G."/>
        </authorList>
    </citation>
    <scope>NUCLEOTIDE SEQUENCE [LARGE SCALE GENOMIC DNA]</scope>
    <source>
        <strain evidence="1 2">C51</strain>
    </source>
</reference>
<proteinExistence type="predicted"/>